<gene>
    <name evidence="4" type="ORF">GcC1_114009</name>
</gene>
<sequence length="569" mass="63747">MTSNNEPVASCINSNNESLLTKIDRIGTDDQDERVELLVNTRAKRSTAGNRLQSLLHREEPEDELELLFAEDEDDTCFVDVEADLSDLQMDSSTDEHDDGPAAEDSSEGEKEIQNTINGARKKTKRNEKVFSKSLKKARVDTSLSLPTLQKKKKLEKASWLPKMGETSIRASSRHTTRQRRQELHVQMMDREIRRLKQLANMEKNAAAKAAKEAPPLTQEDRLKEAARVEKANAKSLSHWERAEREREEKQRLRMANLHCRTLEGPVITYWSGMATYIEGKLERIGKIKILSKEEPVTMKRKLTLTDENEKRESSEETKNGSKITPNIGDLVKNGNKIWANSPNFSDYKGIVSPQQSEVSFLATSKALSPTGLFLASSPPRALSSCLAPPAGLPLVAPPHPFLAPPSMNASLAGLGDCSPQRQCQHCLPCKQSQFDAAHQDSLALPSRTTKEHCLRSSLIFTSFSETAIKSRETQLNVLFPHFLLSDSRPIKSSRSKGSRNVICAITGHPAKYKDPKTGLYYYNLYAYKEIQKLQRGEIWWSDLLGLYVGCGSLNAAKGVPDRFQTEKL</sequence>
<evidence type="ECO:0000313" key="4">
    <source>
        <dbReference type="EMBL" id="RKF65924.1"/>
    </source>
</evidence>
<dbReference type="PANTHER" id="PTHR13275">
    <property type="entry name" value="YL-1 PROTEIN TRANSCRIPTION FACTOR-LIKE 1"/>
    <property type="match status" value="1"/>
</dbReference>
<evidence type="ECO:0000313" key="5">
    <source>
        <dbReference type="Proteomes" id="UP000285405"/>
    </source>
</evidence>
<dbReference type="PANTHER" id="PTHR13275:SF4">
    <property type="entry name" value="VACUOLAR PROTEIN SORTING-ASSOCIATED PROTEIN 72 HOMOLOG"/>
    <property type="match status" value="1"/>
</dbReference>
<protein>
    <submittedName>
        <fullName evidence="4">Putative yl1 nuclear protein</fullName>
    </submittedName>
</protein>
<dbReference type="InterPro" id="IPR046757">
    <property type="entry name" value="YL1_N"/>
</dbReference>
<dbReference type="OrthoDB" id="3942062at2759"/>
<feature type="region of interest" description="Disordered" evidence="2">
    <location>
        <begin position="303"/>
        <end position="327"/>
    </location>
</feature>
<dbReference type="GO" id="GO:0005634">
    <property type="term" value="C:nucleus"/>
    <property type="evidence" value="ECO:0007669"/>
    <property type="project" value="TreeGrafter"/>
</dbReference>
<reference evidence="4 5" key="1">
    <citation type="journal article" date="2018" name="BMC Genomics">
        <title>Comparative genome analyses reveal sequence features reflecting distinct modes of host-adaptation between dicot and monocot powdery mildew.</title>
        <authorList>
            <person name="Wu Y."/>
            <person name="Ma X."/>
            <person name="Pan Z."/>
            <person name="Kale S.D."/>
            <person name="Song Y."/>
            <person name="King H."/>
            <person name="Zhang Q."/>
            <person name="Presley C."/>
            <person name="Deng X."/>
            <person name="Wei C.I."/>
            <person name="Xiao S."/>
        </authorList>
    </citation>
    <scope>NUCLEOTIDE SEQUENCE [LARGE SCALE GENOMIC DNA]</scope>
    <source>
        <strain evidence="4">UCSC1</strain>
    </source>
</reference>
<dbReference type="SMART" id="SM00993">
    <property type="entry name" value="YL1_C"/>
    <property type="match status" value="1"/>
</dbReference>
<evidence type="ECO:0000256" key="2">
    <source>
        <dbReference type="SAM" id="MobiDB-lite"/>
    </source>
</evidence>
<name>A0A420I8G2_9PEZI</name>
<feature type="compositionally biased region" description="Basic and acidic residues" evidence="2">
    <location>
        <begin position="303"/>
        <end position="320"/>
    </location>
</feature>
<organism evidence="4 5">
    <name type="scientific">Golovinomyces cichoracearum</name>
    <dbReference type="NCBI Taxonomy" id="62708"/>
    <lineage>
        <taxon>Eukaryota</taxon>
        <taxon>Fungi</taxon>
        <taxon>Dikarya</taxon>
        <taxon>Ascomycota</taxon>
        <taxon>Pezizomycotina</taxon>
        <taxon>Leotiomycetes</taxon>
        <taxon>Erysiphales</taxon>
        <taxon>Erysiphaceae</taxon>
        <taxon>Golovinomyces</taxon>
    </lineage>
</organism>
<dbReference type="Pfam" id="PF08265">
    <property type="entry name" value="YL1_C"/>
    <property type="match status" value="1"/>
</dbReference>
<feature type="region of interest" description="Disordered" evidence="2">
    <location>
        <begin position="87"/>
        <end position="133"/>
    </location>
</feature>
<dbReference type="Pfam" id="PF05764">
    <property type="entry name" value="YL1"/>
    <property type="match status" value="1"/>
</dbReference>
<evidence type="ECO:0000256" key="1">
    <source>
        <dbReference type="ARBA" id="ARBA00006832"/>
    </source>
</evidence>
<feature type="compositionally biased region" description="Acidic residues" evidence="2">
    <location>
        <begin position="96"/>
        <end position="107"/>
    </location>
</feature>
<comment type="caution">
    <text evidence="4">The sequence shown here is derived from an EMBL/GenBank/DDBJ whole genome shotgun (WGS) entry which is preliminary data.</text>
</comment>
<dbReference type="AlphaFoldDB" id="A0A420I8G2"/>
<accession>A0A420I8G2</accession>
<feature type="domain" description="Vps72/YL1 C-terminal" evidence="3">
    <location>
        <begin position="502"/>
        <end position="531"/>
    </location>
</feature>
<dbReference type="InterPro" id="IPR013272">
    <property type="entry name" value="Vps72/YL1_C"/>
</dbReference>
<dbReference type="EMBL" id="MCBR01011434">
    <property type="protein sequence ID" value="RKF65924.1"/>
    <property type="molecule type" value="Genomic_DNA"/>
</dbReference>
<proteinExistence type="inferred from homology"/>
<comment type="similarity">
    <text evidence="1">Belongs to the VPS72/YL1 family.</text>
</comment>
<dbReference type="Proteomes" id="UP000285405">
    <property type="component" value="Unassembled WGS sequence"/>
</dbReference>
<evidence type="ECO:0000259" key="3">
    <source>
        <dbReference type="SMART" id="SM00993"/>
    </source>
</evidence>